<name>A0A9W6HNC9_9MICO</name>
<dbReference type="Proteomes" id="UP001142291">
    <property type="component" value="Unassembled WGS sequence"/>
</dbReference>
<gene>
    <name evidence="3" type="ORF">GCM10017591_24300</name>
</gene>
<evidence type="ECO:0000256" key="1">
    <source>
        <dbReference type="SAM" id="MobiDB-lite"/>
    </source>
</evidence>
<proteinExistence type="predicted"/>
<feature type="region of interest" description="Disordered" evidence="1">
    <location>
        <begin position="441"/>
        <end position="474"/>
    </location>
</feature>
<dbReference type="EMBL" id="BSER01000010">
    <property type="protein sequence ID" value="GLJ96367.1"/>
    <property type="molecule type" value="Genomic_DNA"/>
</dbReference>
<dbReference type="AlphaFoldDB" id="A0A9W6HNC9"/>
<organism evidence="3 4">
    <name type="scientific">Microbacterium dextranolyticum</name>
    <dbReference type="NCBI Taxonomy" id="36806"/>
    <lineage>
        <taxon>Bacteria</taxon>
        <taxon>Bacillati</taxon>
        <taxon>Actinomycetota</taxon>
        <taxon>Actinomycetes</taxon>
        <taxon>Micrococcales</taxon>
        <taxon>Microbacteriaceae</taxon>
        <taxon>Microbacterium</taxon>
    </lineage>
</organism>
<comment type="caution">
    <text evidence="3">The sequence shown here is derived from an EMBL/GenBank/DDBJ whole genome shotgun (WGS) entry which is preliminary data.</text>
</comment>
<reference evidence="3" key="2">
    <citation type="submission" date="2023-01" db="EMBL/GenBank/DDBJ databases">
        <authorList>
            <person name="Sun Q."/>
            <person name="Evtushenko L."/>
        </authorList>
    </citation>
    <scope>NUCLEOTIDE SEQUENCE</scope>
    <source>
        <strain evidence="3">VKM Ac-1940</strain>
    </source>
</reference>
<evidence type="ECO:0000313" key="4">
    <source>
        <dbReference type="Proteomes" id="UP001142291"/>
    </source>
</evidence>
<keyword evidence="2" id="KW-0812">Transmembrane</keyword>
<sequence length="528" mass="57130">MLGTESLTLTHSRTYVSLGTLVAPSSGFYTWVWSIDKQKQGENARYLTDSFTDRFGRVAETSVAPFQPEAVSKANGRLVKPGDAVTDTITVSSTNGAWLKQNGAPIPVVFEGIAYQVPDTLPPVQGSEVPAGAVPVGSVQVVAEGPGTYTSPAVTLPDAGFVTWVWEVKKASQPEWVRPFLATDWRDTYGINVETHSVRWPVTIMSEVREYNVHEGGRAFDRITVTGYPDNHPDFTGDGYWGPDAKELTHTVYGPFATDTELTEDLPLEDAPVLTRITTPAKNGIYDIGYTDEDAIRPAKPGYYATITSFEGDDRVQPFVSSPADIWERFFVPGLEQPVSVVTQAQESAFVGDPFSDTALVQGTDIPKGAYLVFRAYGPQPAGDAPVCEVPFFTSAKVPVTQAGHYRSGETTVNKPGNVYWVETLYDKDGKVLAAGKCGAPGETTVVTERPPGTPPTPPSTRPPLPKPPTSLAETGSDGWMSLVWGGIAVALLATGGTLWFGRRLALYRERNGDVREEETGLDDLMNE</sequence>
<accession>A0A9W6HNC9</accession>
<feature type="compositionally biased region" description="Pro residues" evidence="1">
    <location>
        <begin position="452"/>
        <end position="469"/>
    </location>
</feature>
<dbReference type="NCBIfam" id="TIGR01167">
    <property type="entry name" value="LPXTG_anchor"/>
    <property type="match status" value="1"/>
</dbReference>
<feature type="transmembrane region" description="Helical" evidence="2">
    <location>
        <begin position="480"/>
        <end position="501"/>
    </location>
</feature>
<keyword evidence="2" id="KW-0472">Membrane</keyword>
<evidence type="ECO:0000313" key="3">
    <source>
        <dbReference type="EMBL" id="GLJ96367.1"/>
    </source>
</evidence>
<keyword evidence="2" id="KW-1133">Transmembrane helix</keyword>
<keyword evidence="4" id="KW-1185">Reference proteome</keyword>
<dbReference type="RefSeq" id="WP_239531705.1">
    <property type="nucleotide sequence ID" value="NZ_JAFBBR010000001.1"/>
</dbReference>
<evidence type="ECO:0000256" key="2">
    <source>
        <dbReference type="SAM" id="Phobius"/>
    </source>
</evidence>
<protein>
    <submittedName>
        <fullName evidence="3">Uncharacterized protein</fullName>
    </submittedName>
</protein>
<reference evidence="3" key="1">
    <citation type="journal article" date="2014" name="Int. J. Syst. Evol. Microbiol.">
        <title>Complete genome sequence of Corynebacterium casei LMG S-19264T (=DSM 44701T), isolated from a smear-ripened cheese.</title>
        <authorList>
            <consortium name="US DOE Joint Genome Institute (JGI-PGF)"/>
            <person name="Walter F."/>
            <person name="Albersmeier A."/>
            <person name="Kalinowski J."/>
            <person name="Ruckert C."/>
        </authorList>
    </citation>
    <scope>NUCLEOTIDE SEQUENCE</scope>
    <source>
        <strain evidence="3">VKM Ac-1940</strain>
    </source>
</reference>